<dbReference type="Proteomes" id="UP001320148">
    <property type="component" value="Chromosome"/>
</dbReference>
<protein>
    <submittedName>
        <fullName evidence="1">Uncharacterized protein</fullName>
    </submittedName>
</protein>
<name>A0ABN6F8N2_9BACT</name>
<evidence type="ECO:0000313" key="2">
    <source>
        <dbReference type="Proteomes" id="UP001320148"/>
    </source>
</evidence>
<gene>
    <name evidence="1" type="ORF">DSLASN_27510</name>
</gene>
<accession>A0ABN6F8N2</accession>
<organism evidence="1 2">
    <name type="scientific">Desulfoluna limicola</name>
    <dbReference type="NCBI Taxonomy" id="2810562"/>
    <lineage>
        <taxon>Bacteria</taxon>
        <taxon>Pseudomonadati</taxon>
        <taxon>Thermodesulfobacteriota</taxon>
        <taxon>Desulfobacteria</taxon>
        <taxon>Desulfobacterales</taxon>
        <taxon>Desulfolunaceae</taxon>
        <taxon>Desulfoluna</taxon>
    </lineage>
</organism>
<proteinExistence type="predicted"/>
<keyword evidence="2" id="KW-1185">Reference proteome</keyword>
<sequence>MKSCGECAKGAISHSLSRYSYKIGCATDLQEMTVLLRQPSERCGEHRVAGSFLFVRTVIMGAIIVDGCPMRVVTVDELILNN</sequence>
<reference evidence="1 2" key="1">
    <citation type="submission" date="2021-02" db="EMBL/GenBank/DDBJ databases">
        <title>Complete genome of Desulfoluna sp. strain ASN36.</title>
        <authorList>
            <person name="Takahashi A."/>
            <person name="Kojima H."/>
            <person name="Fukui M."/>
        </authorList>
    </citation>
    <scope>NUCLEOTIDE SEQUENCE [LARGE SCALE GENOMIC DNA]</scope>
    <source>
        <strain evidence="1 2">ASN36</strain>
    </source>
</reference>
<evidence type="ECO:0000313" key="1">
    <source>
        <dbReference type="EMBL" id="BCS97119.1"/>
    </source>
</evidence>
<dbReference type="EMBL" id="AP024488">
    <property type="protein sequence ID" value="BCS97119.1"/>
    <property type="molecule type" value="Genomic_DNA"/>
</dbReference>